<comment type="caution">
    <text evidence="1">The sequence shown here is derived from an EMBL/GenBank/DDBJ whole genome shotgun (WGS) entry which is preliminary data.</text>
</comment>
<protein>
    <submittedName>
        <fullName evidence="1">Uncharacterized protein</fullName>
    </submittedName>
</protein>
<dbReference type="STRING" id="1298598.JCM21714_4114"/>
<proteinExistence type="predicted"/>
<keyword evidence="2" id="KW-1185">Reference proteome</keyword>
<dbReference type="EMBL" id="BAVS01000034">
    <property type="protein sequence ID" value="GAE94914.1"/>
    <property type="molecule type" value="Genomic_DNA"/>
</dbReference>
<accession>W4VQB1</accession>
<organism evidence="1 2">
    <name type="scientific">Gracilibacillus boraciitolerans JCM 21714</name>
    <dbReference type="NCBI Taxonomy" id="1298598"/>
    <lineage>
        <taxon>Bacteria</taxon>
        <taxon>Bacillati</taxon>
        <taxon>Bacillota</taxon>
        <taxon>Bacilli</taxon>
        <taxon>Bacillales</taxon>
        <taxon>Bacillaceae</taxon>
        <taxon>Gracilibacillus</taxon>
    </lineage>
</organism>
<dbReference type="Proteomes" id="UP000019102">
    <property type="component" value="Unassembled WGS sequence"/>
</dbReference>
<gene>
    <name evidence="1" type="ORF">JCM21714_4114</name>
</gene>
<reference evidence="1 2" key="1">
    <citation type="journal article" date="2014" name="Genome Announc.">
        <title>Draft Genome Sequence of the Boron-Tolerant and Moderately Halotolerant Bacterium Gracilibacillus boraciitolerans JCM 21714T.</title>
        <authorList>
            <person name="Ahmed I."/>
            <person name="Oshima K."/>
            <person name="Suda W."/>
            <person name="Kitamura K."/>
            <person name="Iida T."/>
            <person name="Ohmori Y."/>
            <person name="Fujiwara T."/>
            <person name="Hattori M."/>
            <person name="Ohkuma M."/>
        </authorList>
    </citation>
    <scope>NUCLEOTIDE SEQUENCE [LARGE SCALE GENOMIC DNA]</scope>
    <source>
        <strain evidence="1 2">JCM 21714</strain>
    </source>
</reference>
<dbReference type="OrthoDB" id="8727830at2"/>
<dbReference type="AlphaFoldDB" id="W4VQB1"/>
<sequence>MKHYFDVTEYFDAAEGVAECFAEYTNATIKYLEHEDDHAGEQFYNYGVRVLASQWMENEQNIATHFTWATGNIAFNKQVEYFKEICQKGLKSFARLYETCEKVSKTLTDEQKLLLDSTIYLQTKIHLFCI</sequence>
<evidence type="ECO:0000313" key="2">
    <source>
        <dbReference type="Proteomes" id="UP000019102"/>
    </source>
</evidence>
<evidence type="ECO:0000313" key="1">
    <source>
        <dbReference type="EMBL" id="GAE94914.1"/>
    </source>
</evidence>
<name>W4VQB1_9BACI</name>